<dbReference type="GO" id="GO:0005524">
    <property type="term" value="F:ATP binding"/>
    <property type="evidence" value="ECO:0007669"/>
    <property type="project" value="UniProtKB-KW"/>
</dbReference>
<dbReference type="Pfam" id="PF07714">
    <property type="entry name" value="PK_Tyr_Ser-Thr"/>
    <property type="match status" value="1"/>
</dbReference>
<reference evidence="13 14" key="2">
    <citation type="journal article" date="2021" name="Curr. Genet.">
        <title>Genetic response to nitrogen starvation in the aggressive Eucalyptus foliar pathogen Teratosphaeria destructans.</title>
        <authorList>
            <person name="Havenga M."/>
            <person name="Wingfield B.D."/>
            <person name="Wingfield M.J."/>
            <person name="Dreyer L.L."/>
            <person name="Roets F."/>
            <person name="Aylward J."/>
        </authorList>
    </citation>
    <scope>NUCLEOTIDE SEQUENCE [LARGE SCALE GENOMIC DNA]</scope>
    <source>
        <strain evidence="13">CMW44962</strain>
    </source>
</reference>
<dbReference type="Proteomes" id="UP001138500">
    <property type="component" value="Unassembled WGS sequence"/>
</dbReference>
<evidence type="ECO:0000313" key="14">
    <source>
        <dbReference type="Proteomes" id="UP001138500"/>
    </source>
</evidence>
<evidence type="ECO:0000256" key="2">
    <source>
        <dbReference type="ARBA" id="ARBA00011534"/>
    </source>
</evidence>
<comment type="function">
    <text evidence="1">Component of the EKC/KEOPS complex that is required for the formation of a threonylcarbamoyl group on adenosine at position 37 (t(6)A37) in tRNAs that read codons beginning with adenine. The complex is probably involved in the transfer of the threonylcarbamoyl moiety of threonylcarbamoyl-AMP (TC-AMP) to the N6 group of A37. BUD32 has ATPase activity in the context of the EKC/KEOPS complex and likely plays a supporting role to the catalytic subunit KAE1. The EKC/KEOPS complex also promotes both telomere uncapping and telomere elongation. The complex is required for efficient recruitment of transcriptional coactivators.</text>
</comment>
<dbReference type="Gene3D" id="1.10.510.10">
    <property type="entry name" value="Transferase(Phosphotransferase) domain 1"/>
    <property type="match status" value="1"/>
</dbReference>
<dbReference type="InterPro" id="IPR008266">
    <property type="entry name" value="Tyr_kinase_AS"/>
</dbReference>
<gene>
    <name evidence="13" type="ORF">Tdes44962_MAKER10259</name>
</gene>
<evidence type="ECO:0000259" key="12">
    <source>
        <dbReference type="PROSITE" id="PS50011"/>
    </source>
</evidence>
<accession>A0A9W7SLW8</accession>
<evidence type="ECO:0000256" key="7">
    <source>
        <dbReference type="ARBA" id="ARBA00022840"/>
    </source>
</evidence>
<dbReference type="InterPro" id="IPR000719">
    <property type="entry name" value="Prot_kinase_dom"/>
</dbReference>
<organism evidence="13 14">
    <name type="scientific">Teratosphaeria destructans</name>
    <dbReference type="NCBI Taxonomy" id="418781"/>
    <lineage>
        <taxon>Eukaryota</taxon>
        <taxon>Fungi</taxon>
        <taxon>Dikarya</taxon>
        <taxon>Ascomycota</taxon>
        <taxon>Pezizomycotina</taxon>
        <taxon>Dothideomycetes</taxon>
        <taxon>Dothideomycetidae</taxon>
        <taxon>Mycosphaerellales</taxon>
        <taxon>Teratosphaeriaceae</taxon>
        <taxon>Teratosphaeria</taxon>
    </lineage>
</organism>
<evidence type="ECO:0000256" key="9">
    <source>
        <dbReference type="ARBA" id="ARBA00033194"/>
    </source>
</evidence>
<keyword evidence="6" id="KW-0547">Nucleotide-binding</keyword>
<name>A0A9W7SLW8_9PEZI</name>
<dbReference type="PANTHER" id="PTHR24418">
    <property type="entry name" value="TYROSINE-PROTEIN KINASE"/>
    <property type="match status" value="1"/>
</dbReference>
<comment type="catalytic activity">
    <reaction evidence="11">
        <text>L-seryl-[protein] + ATP = O-phospho-L-seryl-[protein] + ADP + H(+)</text>
        <dbReference type="Rhea" id="RHEA:17989"/>
        <dbReference type="Rhea" id="RHEA-COMP:9863"/>
        <dbReference type="Rhea" id="RHEA-COMP:11604"/>
        <dbReference type="ChEBI" id="CHEBI:15378"/>
        <dbReference type="ChEBI" id="CHEBI:29999"/>
        <dbReference type="ChEBI" id="CHEBI:30616"/>
        <dbReference type="ChEBI" id="CHEBI:83421"/>
        <dbReference type="ChEBI" id="CHEBI:456216"/>
        <dbReference type="EC" id="2.7.11.1"/>
    </reaction>
</comment>
<dbReference type="EC" id="2.7.11.1" evidence="3"/>
<evidence type="ECO:0000256" key="8">
    <source>
        <dbReference type="ARBA" id="ARBA00030980"/>
    </source>
</evidence>
<evidence type="ECO:0000256" key="3">
    <source>
        <dbReference type="ARBA" id="ARBA00012513"/>
    </source>
</evidence>
<protein>
    <recommendedName>
        <fullName evidence="5">EKC/KEOPS complex subunit BUD32</fullName>
        <ecNumber evidence="3">2.7.11.1</ecNumber>
    </recommendedName>
    <alternativeName>
        <fullName evidence="8 9">Atypical Serine/threonine protein kinase BUD32</fullName>
    </alternativeName>
    <alternativeName>
        <fullName evidence="4">EKC/KEOPS complex subunit bud32</fullName>
    </alternativeName>
</protein>
<evidence type="ECO:0000256" key="1">
    <source>
        <dbReference type="ARBA" id="ARBA00003747"/>
    </source>
</evidence>
<keyword evidence="14" id="KW-1185">Reference proteome</keyword>
<proteinExistence type="predicted"/>
<dbReference type="SUPFAM" id="SSF56112">
    <property type="entry name" value="Protein kinase-like (PK-like)"/>
    <property type="match status" value="1"/>
</dbReference>
<dbReference type="AlphaFoldDB" id="A0A9W7SLW8"/>
<evidence type="ECO:0000256" key="4">
    <source>
        <dbReference type="ARBA" id="ARBA00013948"/>
    </source>
</evidence>
<dbReference type="InterPro" id="IPR011009">
    <property type="entry name" value="Kinase-like_dom_sf"/>
</dbReference>
<dbReference type="EMBL" id="RIBY02002190">
    <property type="protein sequence ID" value="KAH9823600.1"/>
    <property type="molecule type" value="Genomic_DNA"/>
</dbReference>
<dbReference type="InterPro" id="IPR001245">
    <property type="entry name" value="Ser-Thr/Tyr_kinase_cat_dom"/>
</dbReference>
<dbReference type="InterPro" id="IPR050198">
    <property type="entry name" value="Non-receptor_tyrosine_kinases"/>
</dbReference>
<comment type="catalytic activity">
    <reaction evidence="10">
        <text>L-threonyl-[protein] + ATP = O-phospho-L-threonyl-[protein] + ADP + H(+)</text>
        <dbReference type="Rhea" id="RHEA:46608"/>
        <dbReference type="Rhea" id="RHEA-COMP:11060"/>
        <dbReference type="Rhea" id="RHEA-COMP:11605"/>
        <dbReference type="ChEBI" id="CHEBI:15378"/>
        <dbReference type="ChEBI" id="CHEBI:30013"/>
        <dbReference type="ChEBI" id="CHEBI:30616"/>
        <dbReference type="ChEBI" id="CHEBI:61977"/>
        <dbReference type="ChEBI" id="CHEBI:456216"/>
        <dbReference type="EC" id="2.7.11.1"/>
    </reaction>
</comment>
<keyword evidence="7" id="KW-0067">ATP-binding</keyword>
<evidence type="ECO:0000256" key="5">
    <source>
        <dbReference type="ARBA" id="ARBA00019973"/>
    </source>
</evidence>
<evidence type="ECO:0000313" key="13">
    <source>
        <dbReference type="EMBL" id="KAH9823600.1"/>
    </source>
</evidence>
<comment type="subunit">
    <text evidence="2">Component of the EKC/KEOPS complex composed of at least BUD32, CGI121, GON7, KAE1 and PCC1; the whole complex dimerizes.</text>
</comment>
<evidence type="ECO:0000256" key="10">
    <source>
        <dbReference type="ARBA" id="ARBA00047899"/>
    </source>
</evidence>
<dbReference type="GO" id="GO:0004674">
    <property type="term" value="F:protein serine/threonine kinase activity"/>
    <property type="evidence" value="ECO:0007669"/>
    <property type="project" value="UniProtKB-EC"/>
</dbReference>
<comment type="caution">
    <text evidence="13">The sequence shown here is derived from an EMBL/GenBank/DDBJ whole genome shotgun (WGS) entry which is preliminary data.</text>
</comment>
<sequence>MNPIDRAYLADWQPSGVQRVFACSAWSWVGLMDDGRSVLKYPRRQGDKEAMQTLYDEAARYKHVGPHGNLVVFKGVHRHGLIFELCEKGSLADVIQFQQQAPLTDADRLALGKQITRCLLHPHARNLIHGDVSVRNVFVTAGLVAKVGALQGQLYGPDGHTIALDSFTNENAQSRHPFAGEDEFSPRTDIFALGTLLYCLWHGDLPFPDLNEFYDEAEIQARYRRGEYPLRLAEATGMDEIICRCWHSRYSQMGEVLNDMEELVAGSPANDTADRSSVESDAD</sequence>
<feature type="domain" description="Protein kinase" evidence="12">
    <location>
        <begin position="1"/>
        <end position="283"/>
    </location>
</feature>
<evidence type="ECO:0000256" key="11">
    <source>
        <dbReference type="ARBA" id="ARBA00048679"/>
    </source>
</evidence>
<dbReference type="PROSITE" id="PS50011">
    <property type="entry name" value="PROTEIN_KINASE_DOM"/>
    <property type="match status" value="1"/>
</dbReference>
<reference evidence="13 14" key="1">
    <citation type="journal article" date="2018" name="IMA Fungus">
        <title>IMA Genome-F 10: Nine draft genome sequences of Claviceps purpurea s.lat., including C. arundinis, C. humidiphila, and C. cf. spartinae, pseudomolecules for the pitch canker pathogen Fusarium circinatum, draft genome of Davidsoniella eucalypti, Grosmannia galeiformis, Quambalaria eucalypti, and Teratosphaeria destructans.</title>
        <authorList>
            <person name="Wingfield B.D."/>
            <person name="Liu M."/>
            <person name="Nguyen H.D."/>
            <person name="Lane F.A."/>
            <person name="Morgan S.W."/>
            <person name="De Vos L."/>
            <person name="Wilken P.M."/>
            <person name="Duong T.A."/>
            <person name="Aylward J."/>
            <person name="Coetzee M.P."/>
            <person name="Dadej K."/>
            <person name="De Beer Z.W."/>
            <person name="Findlay W."/>
            <person name="Havenga M."/>
            <person name="Kolarik M."/>
            <person name="Menzies J.G."/>
            <person name="Naidoo K."/>
            <person name="Pochopski O."/>
            <person name="Shoukouhi P."/>
            <person name="Santana Q.C."/>
            <person name="Seifert K.A."/>
            <person name="Soal N."/>
            <person name="Steenkamp E.T."/>
            <person name="Tatham C.T."/>
            <person name="van der Nest M.A."/>
            <person name="Wingfield M.J."/>
        </authorList>
    </citation>
    <scope>NUCLEOTIDE SEQUENCE [LARGE SCALE GENOMIC DNA]</scope>
    <source>
        <strain evidence="13">CMW44962</strain>
    </source>
</reference>
<dbReference type="OrthoDB" id="1668230at2759"/>
<evidence type="ECO:0000256" key="6">
    <source>
        <dbReference type="ARBA" id="ARBA00022741"/>
    </source>
</evidence>
<dbReference type="PROSITE" id="PS00109">
    <property type="entry name" value="PROTEIN_KINASE_TYR"/>
    <property type="match status" value="1"/>
</dbReference>